<dbReference type="STRING" id="1618478.UR68_C0023G0013"/>
<organism evidence="2 3">
    <name type="scientific">Candidatus Roizmanbacteria bacterium GW2011_GWA2_35_19</name>
    <dbReference type="NCBI Taxonomy" id="1618478"/>
    <lineage>
        <taxon>Bacteria</taxon>
        <taxon>Candidatus Roizmaniibacteriota</taxon>
    </lineage>
</organism>
<comment type="caution">
    <text evidence="2">The sequence shown here is derived from an EMBL/GenBank/DDBJ whole genome shotgun (WGS) entry which is preliminary data.</text>
</comment>
<name>A0A0G0BRG3_9BACT</name>
<evidence type="ECO:0000256" key="1">
    <source>
        <dbReference type="SAM" id="Phobius"/>
    </source>
</evidence>
<evidence type="ECO:0000313" key="3">
    <source>
        <dbReference type="Proteomes" id="UP000034457"/>
    </source>
</evidence>
<proteinExistence type="predicted"/>
<dbReference type="AlphaFoldDB" id="A0A0G0BRG3"/>
<keyword evidence="1" id="KW-1133">Transmembrane helix</keyword>
<keyword evidence="1" id="KW-0812">Transmembrane</keyword>
<keyword evidence="1" id="KW-0472">Membrane</keyword>
<evidence type="ECO:0000313" key="2">
    <source>
        <dbReference type="EMBL" id="KKP71958.1"/>
    </source>
</evidence>
<feature type="transmembrane region" description="Helical" evidence="1">
    <location>
        <begin position="6"/>
        <end position="25"/>
    </location>
</feature>
<reference evidence="2 3" key="1">
    <citation type="journal article" date="2015" name="Nature">
        <title>rRNA introns, odd ribosomes, and small enigmatic genomes across a large radiation of phyla.</title>
        <authorList>
            <person name="Brown C.T."/>
            <person name="Hug L.A."/>
            <person name="Thomas B.C."/>
            <person name="Sharon I."/>
            <person name="Castelle C.J."/>
            <person name="Singh A."/>
            <person name="Wilkins M.J."/>
            <person name="Williams K.H."/>
            <person name="Banfield J.F."/>
        </authorList>
    </citation>
    <scope>NUCLEOTIDE SEQUENCE [LARGE SCALE GENOMIC DNA]</scope>
</reference>
<protein>
    <submittedName>
        <fullName evidence="2">Uncharacterized protein</fullName>
    </submittedName>
</protein>
<accession>A0A0G0BRG3</accession>
<sequence>MENSLIIFLLPILTAIIGSYLTYYFTNKSKRNEAILKFKEEKYSNLLILLQGFVGKTTSGEIKKRFFEEQYKSWLYSSDGVVKAINEMVKLVIESKGKDPNPKKGRETVGNIVLEMRNDLLGKTRLSGDDFRYTDVIK</sequence>
<gene>
    <name evidence="2" type="ORF">UR68_C0023G0013</name>
</gene>
<dbReference type="Proteomes" id="UP000034457">
    <property type="component" value="Unassembled WGS sequence"/>
</dbReference>
<dbReference type="EMBL" id="LBQC01000023">
    <property type="protein sequence ID" value="KKP71958.1"/>
    <property type="molecule type" value="Genomic_DNA"/>
</dbReference>